<dbReference type="Gene3D" id="2.60.120.10">
    <property type="entry name" value="Jelly Rolls"/>
    <property type="match status" value="1"/>
</dbReference>
<protein>
    <submittedName>
        <fullName evidence="1">Uncharacterized protein</fullName>
    </submittedName>
</protein>
<dbReference type="AlphaFoldDB" id="A0ABC8UAU0"/>
<dbReference type="InterPro" id="IPR014710">
    <property type="entry name" value="RmlC-like_jellyroll"/>
</dbReference>
<dbReference type="InterPro" id="IPR017627">
    <property type="entry name" value="UGHY"/>
</dbReference>
<dbReference type="PANTHER" id="PTHR34571">
    <property type="entry name" value="(S)-UREIDOGLYCINE AMINOHYDROLASE"/>
    <property type="match status" value="1"/>
</dbReference>
<dbReference type="EMBL" id="CAUOFW020006969">
    <property type="protein sequence ID" value="CAK9177105.1"/>
    <property type="molecule type" value="Genomic_DNA"/>
</dbReference>
<dbReference type="PANTHER" id="PTHR34571:SF1">
    <property type="entry name" value="(S)-UREIDOGLYCINE AMINOHYDROLASE"/>
    <property type="match status" value="1"/>
</dbReference>
<name>A0ABC8UAU0_9AQUA</name>
<evidence type="ECO:0000313" key="2">
    <source>
        <dbReference type="Proteomes" id="UP001642360"/>
    </source>
</evidence>
<sequence length="76" mass="8771">MEVFLTQKRTKKKMCYVVLGPRSVYKRDHALIKPESHVFSPLPDWTNTLGAYLISPAMRSHFVMYLAKMLPTLSCP</sequence>
<keyword evidence="2" id="KW-1185">Reference proteome</keyword>
<evidence type="ECO:0000313" key="1">
    <source>
        <dbReference type="EMBL" id="CAK9177105.1"/>
    </source>
</evidence>
<reference evidence="1 2" key="1">
    <citation type="submission" date="2024-02" db="EMBL/GenBank/DDBJ databases">
        <authorList>
            <person name="Vignale AGUSTIN F."/>
            <person name="Sosa J E."/>
            <person name="Modenutti C."/>
        </authorList>
    </citation>
    <scope>NUCLEOTIDE SEQUENCE [LARGE SCALE GENOMIC DNA]</scope>
</reference>
<comment type="caution">
    <text evidence="1">The sequence shown here is derived from an EMBL/GenBank/DDBJ whole genome shotgun (WGS) entry which is preliminary data.</text>
</comment>
<proteinExistence type="predicted"/>
<accession>A0ABC8UAU0</accession>
<dbReference type="Proteomes" id="UP001642360">
    <property type="component" value="Unassembled WGS sequence"/>
</dbReference>
<gene>
    <name evidence="1" type="ORF">ILEXP_LOCUS46973</name>
</gene>
<organism evidence="1 2">
    <name type="scientific">Ilex paraguariensis</name>
    <name type="common">yerba mate</name>
    <dbReference type="NCBI Taxonomy" id="185542"/>
    <lineage>
        <taxon>Eukaryota</taxon>
        <taxon>Viridiplantae</taxon>
        <taxon>Streptophyta</taxon>
        <taxon>Embryophyta</taxon>
        <taxon>Tracheophyta</taxon>
        <taxon>Spermatophyta</taxon>
        <taxon>Magnoliopsida</taxon>
        <taxon>eudicotyledons</taxon>
        <taxon>Gunneridae</taxon>
        <taxon>Pentapetalae</taxon>
        <taxon>asterids</taxon>
        <taxon>campanulids</taxon>
        <taxon>Aquifoliales</taxon>
        <taxon>Aquifoliaceae</taxon>
        <taxon>Ilex</taxon>
    </lineage>
</organism>